<dbReference type="InterPro" id="IPR027417">
    <property type="entry name" value="P-loop_NTPase"/>
</dbReference>
<keyword evidence="10" id="KW-1185">Reference proteome</keyword>
<feature type="compositionally biased region" description="Basic and acidic residues" evidence="7">
    <location>
        <begin position="607"/>
        <end position="616"/>
    </location>
</feature>
<keyword evidence="6 8" id="KW-0472">Membrane</keyword>
<gene>
    <name evidence="9" type="ORF">SAMN00790413_03975</name>
</gene>
<comment type="subcellular location">
    <subcellularLocation>
        <location evidence="1">Cell membrane</location>
        <topology evidence="1">Multi-pass membrane protein</topology>
    </subcellularLocation>
</comment>
<dbReference type="InterPro" id="IPR003688">
    <property type="entry name" value="TraG/VirD4"/>
</dbReference>
<dbReference type="OrthoDB" id="226701at2"/>
<dbReference type="CDD" id="cd01127">
    <property type="entry name" value="TrwB_TraG_TraD_VirD4"/>
    <property type="match status" value="1"/>
</dbReference>
<protein>
    <submittedName>
        <fullName evidence="9">Type IV secretory pathway, VirD4 component, TraG/TraD family ATPase</fullName>
    </submittedName>
</protein>
<comment type="similarity">
    <text evidence="2">Belongs to the VirD4/TraG family.</text>
</comment>
<evidence type="ECO:0000256" key="8">
    <source>
        <dbReference type="SAM" id="Phobius"/>
    </source>
</evidence>
<dbReference type="SUPFAM" id="SSF52540">
    <property type="entry name" value="P-loop containing nucleoside triphosphate hydrolases"/>
    <property type="match status" value="1"/>
</dbReference>
<dbReference type="Gene3D" id="3.40.50.300">
    <property type="entry name" value="P-loop containing nucleotide triphosphate hydrolases"/>
    <property type="match status" value="1"/>
</dbReference>
<dbReference type="STRING" id="695939.SAMN00790413_03975"/>
<dbReference type="Pfam" id="PF02534">
    <property type="entry name" value="T4SS-DNA_transf"/>
    <property type="match status" value="2"/>
</dbReference>
<feature type="compositionally biased region" description="Low complexity" evidence="7">
    <location>
        <begin position="523"/>
        <end position="533"/>
    </location>
</feature>
<evidence type="ECO:0000256" key="1">
    <source>
        <dbReference type="ARBA" id="ARBA00004651"/>
    </source>
</evidence>
<evidence type="ECO:0000256" key="3">
    <source>
        <dbReference type="ARBA" id="ARBA00022475"/>
    </source>
</evidence>
<evidence type="ECO:0000256" key="2">
    <source>
        <dbReference type="ARBA" id="ARBA00008806"/>
    </source>
</evidence>
<dbReference type="AlphaFoldDB" id="A0A1W1U9U8"/>
<keyword evidence="3" id="KW-1003">Cell membrane</keyword>
<evidence type="ECO:0000256" key="6">
    <source>
        <dbReference type="ARBA" id="ARBA00023136"/>
    </source>
</evidence>
<dbReference type="PANTHER" id="PTHR37937">
    <property type="entry name" value="CONJUGATIVE TRANSFER: DNA TRANSPORT"/>
    <property type="match status" value="1"/>
</dbReference>
<organism evidence="9 10">
    <name type="scientific">Deinococcus hopiensis KR-140</name>
    <dbReference type="NCBI Taxonomy" id="695939"/>
    <lineage>
        <taxon>Bacteria</taxon>
        <taxon>Thermotogati</taxon>
        <taxon>Deinococcota</taxon>
        <taxon>Deinococci</taxon>
        <taxon>Deinococcales</taxon>
        <taxon>Deinococcaceae</taxon>
        <taxon>Deinococcus</taxon>
    </lineage>
</organism>
<name>A0A1W1U9U8_9DEIO</name>
<dbReference type="GO" id="GO:0005886">
    <property type="term" value="C:plasma membrane"/>
    <property type="evidence" value="ECO:0007669"/>
    <property type="project" value="UniProtKB-SubCell"/>
</dbReference>
<keyword evidence="5 8" id="KW-1133">Transmembrane helix</keyword>
<evidence type="ECO:0000313" key="9">
    <source>
        <dbReference type="EMBL" id="SMB77868.1"/>
    </source>
</evidence>
<feature type="compositionally biased region" description="Pro residues" evidence="7">
    <location>
        <begin position="566"/>
        <end position="585"/>
    </location>
</feature>
<dbReference type="InterPro" id="IPR051539">
    <property type="entry name" value="T4SS-coupling_protein"/>
</dbReference>
<dbReference type="RefSeq" id="WP_084045018.1">
    <property type="nucleotide sequence ID" value="NZ_FWWU01000001.1"/>
</dbReference>
<dbReference type="EMBL" id="FWWU01000001">
    <property type="protein sequence ID" value="SMB77868.1"/>
    <property type="molecule type" value="Genomic_DNA"/>
</dbReference>
<evidence type="ECO:0000313" key="10">
    <source>
        <dbReference type="Proteomes" id="UP000192582"/>
    </source>
</evidence>
<sequence>MIVNYSRFFMRYLLALGVFWVVAYLLLSQQPALALATLILGGVFVYAFKDSKQQVRYNAHFATPQEIRPLTRNVLEGDGVLLGFAYKQPLAVRPGLAGKKEIGHFLWIGPSRSGKGLSIASNLYHWEGSAIVVDIKGEIAEQTAGYREEVLGQQVFIINPSSGEKSHQYDPFLELETDEQIFSAALAFMNPDSDGDNAIFAQRASSALAAIIKAAKVQGFPVIPTLDAMLYHPQGLPGAAITLHKLGHPQITKWLNAFLSKDPDKMDWDAASGDRFLNNSWQRLITAASYLTTEGVMHMTGGSDFVAADLMRERTTVYLVFRESELALNLPLFNLVIDAIFRSIMRQYDLDKNLKGQKLLAVFDEAFRARPNLLPEYAATVAGRGIYMCVYVQSIAQITDIWGKEGKTSIMENIHTKVFLPAVDRSEVDKEGTSSFVAASCGKYMVEDRGIAKGEHQHELNSNVRLTEKELISASEFAMLEVGQSVVLTNNLPPILAYRLEPWRFREYKEAQQLPPPQPPARPVQVQPAQAAVENDKKTPVAALPEPSRPLTPQVTAPQTEQAPTPAAPAPAAPTSPPQAAPPVAPGAAPLDLGGAGEAPAAPEPKPAADRSRLRF</sequence>
<feature type="transmembrane region" description="Helical" evidence="8">
    <location>
        <begin position="9"/>
        <end position="26"/>
    </location>
</feature>
<feature type="compositionally biased region" description="Low complexity" evidence="7">
    <location>
        <begin position="553"/>
        <end position="565"/>
    </location>
</feature>
<dbReference type="PANTHER" id="PTHR37937:SF1">
    <property type="entry name" value="CONJUGATIVE TRANSFER: DNA TRANSPORT"/>
    <property type="match status" value="1"/>
</dbReference>
<dbReference type="Proteomes" id="UP000192582">
    <property type="component" value="Unassembled WGS sequence"/>
</dbReference>
<accession>A0A1W1U9U8</accession>
<keyword evidence="4 8" id="KW-0812">Transmembrane</keyword>
<evidence type="ECO:0000256" key="4">
    <source>
        <dbReference type="ARBA" id="ARBA00022692"/>
    </source>
</evidence>
<feature type="region of interest" description="Disordered" evidence="7">
    <location>
        <begin position="510"/>
        <end position="616"/>
    </location>
</feature>
<proteinExistence type="inferred from homology"/>
<feature type="compositionally biased region" description="Low complexity" evidence="7">
    <location>
        <begin position="586"/>
        <end position="601"/>
    </location>
</feature>
<reference evidence="9 10" key="1">
    <citation type="submission" date="2017-04" db="EMBL/GenBank/DDBJ databases">
        <authorList>
            <person name="Afonso C.L."/>
            <person name="Miller P.J."/>
            <person name="Scott M.A."/>
            <person name="Spackman E."/>
            <person name="Goraichik I."/>
            <person name="Dimitrov K.M."/>
            <person name="Suarez D.L."/>
            <person name="Swayne D.E."/>
        </authorList>
    </citation>
    <scope>NUCLEOTIDE SEQUENCE [LARGE SCALE GENOMIC DNA]</scope>
    <source>
        <strain evidence="9 10">KR-140</strain>
    </source>
</reference>
<evidence type="ECO:0000256" key="5">
    <source>
        <dbReference type="ARBA" id="ARBA00022989"/>
    </source>
</evidence>
<evidence type="ECO:0000256" key="7">
    <source>
        <dbReference type="SAM" id="MobiDB-lite"/>
    </source>
</evidence>